<protein>
    <submittedName>
        <fullName evidence="2">Uncharacterized protein</fullName>
    </submittedName>
</protein>
<evidence type="ECO:0000256" key="1">
    <source>
        <dbReference type="SAM" id="Phobius"/>
    </source>
</evidence>
<feature type="transmembrane region" description="Helical" evidence="1">
    <location>
        <begin position="42"/>
        <end position="60"/>
    </location>
</feature>
<reference evidence="2" key="1">
    <citation type="journal article" date="2020" name="Nature">
        <title>Giant virus diversity and host interactions through global metagenomics.</title>
        <authorList>
            <person name="Schulz F."/>
            <person name="Roux S."/>
            <person name="Paez-Espino D."/>
            <person name="Jungbluth S."/>
            <person name="Walsh D.A."/>
            <person name="Denef V.J."/>
            <person name="McMahon K.D."/>
            <person name="Konstantinidis K.T."/>
            <person name="Eloe-Fadrosh E.A."/>
            <person name="Kyrpides N.C."/>
            <person name="Woyke T."/>
        </authorList>
    </citation>
    <scope>NUCLEOTIDE SEQUENCE</scope>
    <source>
        <strain evidence="2">GVMAG-M-3300018080-19</strain>
    </source>
</reference>
<dbReference type="EMBL" id="MN739208">
    <property type="protein sequence ID" value="QHS93715.1"/>
    <property type="molecule type" value="Genomic_DNA"/>
</dbReference>
<keyword evidence="1" id="KW-1133">Transmembrane helix</keyword>
<name>A0A6C0BMT9_9ZZZZ</name>
<evidence type="ECO:0000313" key="2">
    <source>
        <dbReference type="EMBL" id="QHS93715.1"/>
    </source>
</evidence>
<accession>A0A6C0BMT9</accession>
<proteinExistence type="predicted"/>
<sequence>MNNLWILLLFVVGFAVERVFHFTDSGGSIIIRIGDFCLHLHHWMWLLPIVVILTVLVAILQLRSDRKAQIAASTLILVDAYCLGYLVTGFCYDDFHDFTCN</sequence>
<keyword evidence="1" id="KW-0812">Transmembrane</keyword>
<organism evidence="2">
    <name type="scientific">viral metagenome</name>
    <dbReference type="NCBI Taxonomy" id="1070528"/>
    <lineage>
        <taxon>unclassified sequences</taxon>
        <taxon>metagenomes</taxon>
        <taxon>organismal metagenomes</taxon>
    </lineage>
</organism>
<dbReference type="AlphaFoldDB" id="A0A6C0BMT9"/>
<keyword evidence="1" id="KW-0472">Membrane</keyword>